<dbReference type="AlphaFoldDB" id="A0A4R6TSF0"/>
<evidence type="ECO:0000313" key="2">
    <source>
        <dbReference type="EMBL" id="TDQ33790.1"/>
    </source>
</evidence>
<keyword evidence="3" id="KW-1185">Reference proteome</keyword>
<protein>
    <submittedName>
        <fullName evidence="2">Uncharacterized protein</fullName>
    </submittedName>
</protein>
<keyword evidence="1" id="KW-0812">Transmembrane</keyword>
<accession>A0A4R6TSF0</accession>
<organism evidence="2 3">
    <name type="scientific">Aureibacillus halotolerans</name>
    <dbReference type="NCBI Taxonomy" id="1508390"/>
    <lineage>
        <taxon>Bacteria</taxon>
        <taxon>Bacillati</taxon>
        <taxon>Bacillota</taxon>
        <taxon>Bacilli</taxon>
        <taxon>Bacillales</taxon>
        <taxon>Bacillaceae</taxon>
        <taxon>Aureibacillus</taxon>
    </lineage>
</organism>
<dbReference type="Proteomes" id="UP000295632">
    <property type="component" value="Unassembled WGS sequence"/>
</dbReference>
<comment type="caution">
    <text evidence="2">The sequence shown here is derived from an EMBL/GenBank/DDBJ whole genome shotgun (WGS) entry which is preliminary data.</text>
</comment>
<keyword evidence="1" id="KW-0472">Membrane</keyword>
<feature type="transmembrane region" description="Helical" evidence="1">
    <location>
        <begin position="12"/>
        <end position="28"/>
    </location>
</feature>
<gene>
    <name evidence="2" type="ORF">EV213_12822</name>
</gene>
<proteinExistence type="predicted"/>
<dbReference type="EMBL" id="SNYJ01000028">
    <property type="protein sequence ID" value="TDQ33790.1"/>
    <property type="molecule type" value="Genomic_DNA"/>
</dbReference>
<sequence length="29" mass="3059">MDIFGELNDNMALVTIFTGMAIIGSTLLG</sequence>
<name>A0A4R6TSF0_9BACI</name>
<reference evidence="2 3" key="1">
    <citation type="submission" date="2019-03" db="EMBL/GenBank/DDBJ databases">
        <title>Genomic Encyclopedia of Type Strains, Phase IV (KMG-IV): sequencing the most valuable type-strain genomes for metagenomic binning, comparative biology and taxonomic classification.</title>
        <authorList>
            <person name="Goeker M."/>
        </authorList>
    </citation>
    <scope>NUCLEOTIDE SEQUENCE [LARGE SCALE GENOMIC DNA]</scope>
    <source>
        <strain evidence="2 3">DSM 28697</strain>
    </source>
</reference>
<evidence type="ECO:0000313" key="3">
    <source>
        <dbReference type="Proteomes" id="UP000295632"/>
    </source>
</evidence>
<keyword evidence="1" id="KW-1133">Transmembrane helix</keyword>
<evidence type="ECO:0000256" key="1">
    <source>
        <dbReference type="SAM" id="Phobius"/>
    </source>
</evidence>